<feature type="compositionally biased region" description="Gly residues" evidence="4">
    <location>
        <begin position="410"/>
        <end position="420"/>
    </location>
</feature>
<sequence length="464" mass="49408">MSQILSNVSTGTATNGLWYGASGKVESGQATVQAFDQTLLSMMMGNSLSAEGQTSAQALTLASLNSTVDVEGTGTESEGDTINTLLEDLLQQLDQMDKALSENPSLLEVLQGWLQGIQTLIPQNGSTENDQEGIEGTELPLLAQHSETMRFAIQDALVQMLSAADGQQSTAASSLGQAREVIQSLQSVLSSLKSVQTELNPTVGKESNNNNFSVLAAALSKSSEATTGGNNQQAVRDIVGTQTVQSKDTIISVTGVTSQASDSTDSEATSEGESRLHSGNIVTAGELTLRQAGTTPLKTVAAPVPVENFSKEMSGFLVSKMDIVKLQGISEAKISLYPEHLGQVDVKITMRDGQMIAQFVTETALAKESLEQQMGQLRSALQAQGLQVTKLEVTQNSSLSSHMYQDGRQPGNGTGTGQQQGGKRREIQEEDALLISDLNEEWNEWISEVRRNEVNYGSSFVAKA</sequence>
<evidence type="ECO:0000256" key="1">
    <source>
        <dbReference type="ARBA" id="ARBA00003944"/>
    </source>
</evidence>
<comment type="caution">
    <text evidence="6">The sequence shown here is derived from an EMBL/GenBank/DDBJ whole genome shotgun (WGS) entry which is preliminary data.</text>
</comment>
<dbReference type="InterPro" id="IPR001635">
    <property type="entry name" value="Flag_hook_Flik"/>
</dbReference>
<name>A0A433YAM1_9BACL</name>
<dbReference type="EMBL" id="RZNY01000006">
    <property type="protein sequence ID" value="RUT46898.1"/>
    <property type="molecule type" value="Genomic_DNA"/>
</dbReference>
<evidence type="ECO:0000256" key="2">
    <source>
        <dbReference type="ARBA" id="ARBA00009149"/>
    </source>
</evidence>
<dbReference type="RefSeq" id="WP_127191784.1">
    <property type="nucleotide sequence ID" value="NZ_RZNY01000006.1"/>
</dbReference>
<accession>A0A433YAM1</accession>
<dbReference type="PRINTS" id="PR01007">
    <property type="entry name" value="FLGHOOKFLIK"/>
</dbReference>
<comment type="similarity">
    <text evidence="2">Belongs to the FliK family.</text>
</comment>
<organism evidence="6 7">
    <name type="scientific">Paenibacillus anaericanus</name>
    <dbReference type="NCBI Taxonomy" id="170367"/>
    <lineage>
        <taxon>Bacteria</taxon>
        <taxon>Bacillati</taxon>
        <taxon>Bacillota</taxon>
        <taxon>Bacilli</taxon>
        <taxon>Bacillales</taxon>
        <taxon>Paenibacillaceae</taxon>
        <taxon>Paenibacillus</taxon>
    </lineage>
</organism>
<dbReference type="InterPro" id="IPR021136">
    <property type="entry name" value="Flagellar_hook_control-like_C"/>
</dbReference>
<feature type="region of interest" description="Disordered" evidence="4">
    <location>
        <begin position="255"/>
        <end position="275"/>
    </location>
</feature>
<dbReference type="OrthoDB" id="2380967at2"/>
<feature type="domain" description="Flagellar hook-length control protein-like C-terminal" evidence="5">
    <location>
        <begin position="327"/>
        <end position="398"/>
    </location>
</feature>
<dbReference type="Gene3D" id="3.30.750.140">
    <property type="match status" value="1"/>
</dbReference>
<keyword evidence="6" id="KW-0282">Flagellum</keyword>
<dbReference type="Pfam" id="PF02120">
    <property type="entry name" value="Flg_hook"/>
    <property type="match status" value="1"/>
</dbReference>
<dbReference type="PANTHER" id="PTHR37533:SF2">
    <property type="entry name" value="FLAGELLAR HOOK-LENGTH CONTROL PROTEIN"/>
    <property type="match status" value="1"/>
</dbReference>
<reference evidence="6 7" key="1">
    <citation type="submission" date="2018-12" db="EMBL/GenBank/DDBJ databases">
        <authorList>
            <person name="Sun L."/>
            <person name="Chen Z."/>
        </authorList>
    </citation>
    <scope>NUCLEOTIDE SEQUENCE [LARGE SCALE GENOMIC DNA]</scope>
    <source>
        <strain evidence="6 7">DSM 15890</strain>
    </source>
</reference>
<keyword evidence="6" id="KW-0966">Cell projection</keyword>
<evidence type="ECO:0000259" key="5">
    <source>
        <dbReference type="Pfam" id="PF02120"/>
    </source>
</evidence>
<keyword evidence="7" id="KW-1185">Reference proteome</keyword>
<keyword evidence="3" id="KW-1005">Bacterial flagellum biogenesis</keyword>
<comment type="function">
    <text evidence="1">Controls the length of the flagellar hook.</text>
</comment>
<evidence type="ECO:0000256" key="3">
    <source>
        <dbReference type="ARBA" id="ARBA00022795"/>
    </source>
</evidence>
<dbReference type="InterPro" id="IPR052563">
    <property type="entry name" value="FliK"/>
</dbReference>
<protein>
    <submittedName>
        <fullName evidence="6">Flagellar hook-length control protein FliK</fullName>
    </submittedName>
</protein>
<gene>
    <name evidence="6" type="ORF">EJP82_09345</name>
</gene>
<dbReference type="PANTHER" id="PTHR37533">
    <property type="entry name" value="FLAGELLAR HOOK-LENGTH CONTROL PROTEIN"/>
    <property type="match status" value="1"/>
</dbReference>
<dbReference type="GO" id="GO:0044780">
    <property type="term" value="P:bacterial-type flagellum assembly"/>
    <property type="evidence" value="ECO:0007669"/>
    <property type="project" value="InterPro"/>
</dbReference>
<dbReference type="InterPro" id="IPR038610">
    <property type="entry name" value="FliK-like_C_sf"/>
</dbReference>
<dbReference type="Proteomes" id="UP000279446">
    <property type="component" value="Unassembled WGS sequence"/>
</dbReference>
<evidence type="ECO:0000313" key="7">
    <source>
        <dbReference type="Proteomes" id="UP000279446"/>
    </source>
</evidence>
<evidence type="ECO:0000313" key="6">
    <source>
        <dbReference type="EMBL" id="RUT46898.1"/>
    </source>
</evidence>
<evidence type="ECO:0000256" key="4">
    <source>
        <dbReference type="SAM" id="MobiDB-lite"/>
    </source>
</evidence>
<keyword evidence="6" id="KW-0969">Cilium</keyword>
<dbReference type="GO" id="GO:0009424">
    <property type="term" value="C:bacterial-type flagellum hook"/>
    <property type="evidence" value="ECO:0007669"/>
    <property type="project" value="InterPro"/>
</dbReference>
<feature type="region of interest" description="Disordered" evidence="4">
    <location>
        <begin position="400"/>
        <end position="425"/>
    </location>
</feature>
<proteinExistence type="inferred from homology"/>
<dbReference type="AlphaFoldDB" id="A0A433YAM1"/>
<dbReference type="CDD" id="cd17470">
    <property type="entry name" value="T3SS_Flik_C"/>
    <property type="match status" value="1"/>
</dbReference>